<dbReference type="InterPro" id="IPR013529">
    <property type="entry name" value="Glyco_hydro_42_N"/>
</dbReference>
<dbReference type="KEGG" id="saca:FFV09_14330"/>
<dbReference type="PANTHER" id="PTHR36447:SF2">
    <property type="entry name" value="BETA-GALACTOSIDASE YESZ"/>
    <property type="match status" value="1"/>
</dbReference>
<dbReference type="SUPFAM" id="SSF51445">
    <property type="entry name" value="(Trans)glycosidases"/>
    <property type="match status" value="1"/>
</dbReference>
<dbReference type="CDD" id="cd03143">
    <property type="entry name" value="A4_beta-galactosidase_middle_domain"/>
    <property type="match status" value="1"/>
</dbReference>
<dbReference type="RefSeq" id="WP_141448451.1">
    <property type="nucleotide sequence ID" value="NZ_CP041217.1"/>
</dbReference>
<keyword evidence="5" id="KW-0378">Hydrolase</keyword>
<evidence type="ECO:0000256" key="4">
    <source>
        <dbReference type="ARBA" id="ARBA00022723"/>
    </source>
</evidence>
<keyword evidence="11" id="KW-1185">Reference proteome</keyword>
<dbReference type="AlphaFoldDB" id="A0A4Y6V099"/>
<dbReference type="Gene3D" id="3.40.50.880">
    <property type="match status" value="1"/>
</dbReference>
<dbReference type="InterPro" id="IPR003476">
    <property type="entry name" value="Glyco_hydro_42"/>
</dbReference>
<evidence type="ECO:0000256" key="3">
    <source>
        <dbReference type="ARBA" id="ARBA00012756"/>
    </source>
</evidence>
<evidence type="ECO:0000256" key="5">
    <source>
        <dbReference type="ARBA" id="ARBA00022801"/>
    </source>
</evidence>
<gene>
    <name evidence="10" type="ORF">FFV09_14330</name>
</gene>
<dbReference type="InterPro" id="IPR013738">
    <property type="entry name" value="Beta_galactosidase_Trimer"/>
</dbReference>
<evidence type="ECO:0000256" key="2">
    <source>
        <dbReference type="ARBA" id="ARBA00005940"/>
    </source>
</evidence>
<evidence type="ECO:0000256" key="7">
    <source>
        <dbReference type="ARBA" id="ARBA00023295"/>
    </source>
</evidence>
<keyword evidence="4" id="KW-0479">Metal-binding</keyword>
<dbReference type="GO" id="GO:0004565">
    <property type="term" value="F:beta-galactosidase activity"/>
    <property type="evidence" value="ECO:0007669"/>
    <property type="project" value="UniProtKB-EC"/>
</dbReference>
<feature type="domain" description="Beta-galactosidase trimerisation" evidence="9">
    <location>
        <begin position="390"/>
        <end position="600"/>
    </location>
</feature>
<dbReference type="Proteomes" id="UP000316968">
    <property type="component" value="Chromosome"/>
</dbReference>
<sequence length="688" mass="76610">MERLHYGVAYYDEYMPYDRLATDIEMMQAAGITVVRIAESTWSTHEPQNGVFDFASVDRVLDAMHAAGISVIVGTPTYAVPAWMVREHPEVLAETRTGPGKYGARQIMDITSPAYLFYAERIIRKLIGRVCGHPAVIGYQIDNETKHYGTAGPNVQLRFVKAMRDKFGGDLGELNRRFGLAYWSNRIDAWEDFPSVLGTINGSLGAEFARFQRQLVTDFLAWQVGLVNEYKRPGQFTTHNFDFDWRGHSYGVQRDVDHFKASRPFDIAGVDIYHPSQSELTGAEISFGGDMARSLKQGGYLVLETQAQAFPHWTPYPGQLRLLAFSHLASGASLVAYWHWHSIHNSFETYWKGLLSHDLQPNPVYEEARTIGADFARLGGSLAGLRKINRVAMLVSSEALSALDWFPLPGGVLYNDVVRRCYDALYKLNVGCDFVHPDTEAKVLAEYDLLVVPALYSAPDRLLEKLNDFAEKGGHVIYTFKSGFANADVQVRTGAQPGLIERSCGVNYQLFAEPNKASVRFAGGGFEDLGAAEKEVGTWMELLTPTTAEVLARYDHPEWDGYAAITTNRFGEGTATYVGFLPTEGLLLRLFERVLREAGLWGEDQKLKFPLVVKSGVNAAGCRVRYFLNYSGEPAGLRYGYRDGRELVSGEDVRHGQMLNLPAWGFAIVEDRESAACSAAMEDGVAKD</sequence>
<evidence type="ECO:0000313" key="11">
    <source>
        <dbReference type="Proteomes" id="UP000316968"/>
    </source>
</evidence>
<dbReference type="InterPro" id="IPR017853">
    <property type="entry name" value="GH"/>
</dbReference>
<proteinExistence type="inferred from homology"/>
<accession>A0A4Y6V099</accession>
<dbReference type="EMBL" id="CP041217">
    <property type="protein sequence ID" value="QDH21907.1"/>
    <property type="molecule type" value="Genomic_DNA"/>
</dbReference>
<comment type="catalytic activity">
    <reaction evidence="1">
        <text>Hydrolysis of terminal non-reducing beta-D-galactose residues in beta-D-galactosides.</text>
        <dbReference type="EC" id="3.2.1.23"/>
    </reaction>
</comment>
<evidence type="ECO:0000259" key="9">
    <source>
        <dbReference type="Pfam" id="PF08532"/>
    </source>
</evidence>
<organism evidence="10 11">
    <name type="scientific">Saccharibacillus brassicae</name>
    <dbReference type="NCBI Taxonomy" id="2583377"/>
    <lineage>
        <taxon>Bacteria</taxon>
        <taxon>Bacillati</taxon>
        <taxon>Bacillota</taxon>
        <taxon>Bacilli</taxon>
        <taxon>Bacillales</taxon>
        <taxon>Paenibacillaceae</taxon>
        <taxon>Saccharibacillus</taxon>
    </lineage>
</organism>
<feature type="domain" description="Glycoside hydrolase family 42 N-terminal" evidence="8">
    <location>
        <begin position="10"/>
        <end position="376"/>
    </location>
</feature>
<evidence type="ECO:0000256" key="1">
    <source>
        <dbReference type="ARBA" id="ARBA00001412"/>
    </source>
</evidence>
<dbReference type="GO" id="GO:0005975">
    <property type="term" value="P:carbohydrate metabolic process"/>
    <property type="evidence" value="ECO:0007669"/>
    <property type="project" value="InterPro"/>
</dbReference>
<dbReference type="GO" id="GO:0009341">
    <property type="term" value="C:beta-galactosidase complex"/>
    <property type="evidence" value="ECO:0007669"/>
    <property type="project" value="InterPro"/>
</dbReference>
<evidence type="ECO:0000313" key="10">
    <source>
        <dbReference type="EMBL" id="QDH21907.1"/>
    </source>
</evidence>
<name>A0A4Y6V099_SACBS</name>
<protein>
    <recommendedName>
        <fullName evidence="3">beta-galactosidase</fullName>
        <ecNumber evidence="3">3.2.1.23</ecNumber>
    </recommendedName>
</protein>
<dbReference type="Gene3D" id="3.20.20.80">
    <property type="entry name" value="Glycosidases"/>
    <property type="match status" value="1"/>
</dbReference>
<keyword evidence="6" id="KW-0862">Zinc</keyword>
<dbReference type="SUPFAM" id="SSF52317">
    <property type="entry name" value="Class I glutamine amidotransferase-like"/>
    <property type="match status" value="1"/>
</dbReference>
<dbReference type="EC" id="3.2.1.23" evidence="3"/>
<dbReference type="OrthoDB" id="9800974at2"/>
<keyword evidence="7" id="KW-0326">Glycosidase</keyword>
<dbReference type="Pfam" id="PF02449">
    <property type="entry name" value="Glyco_hydro_42"/>
    <property type="match status" value="1"/>
</dbReference>
<reference evidence="10 11" key="1">
    <citation type="submission" date="2019-06" db="EMBL/GenBank/DDBJ databases">
        <title>Saccharibacillus brassicae sp. nov., an endophytic bacterium isolated from Chinese cabbage seeds (Brassica pekinensis).</title>
        <authorList>
            <person name="Jiang L."/>
            <person name="Lee J."/>
            <person name="Kim S.W."/>
        </authorList>
    </citation>
    <scope>NUCLEOTIDE SEQUENCE [LARGE SCALE GENOMIC DNA]</scope>
    <source>
        <strain evidence="11">KCTC 43072 / ATSA2</strain>
    </source>
</reference>
<comment type="similarity">
    <text evidence="2">Belongs to the glycosyl hydrolase 42 family.</text>
</comment>
<dbReference type="GO" id="GO:0046872">
    <property type="term" value="F:metal ion binding"/>
    <property type="evidence" value="ECO:0007669"/>
    <property type="project" value="UniProtKB-KW"/>
</dbReference>
<dbReference type="PANTHER" id="PTHR36447">
    <property type="entry name" value="BETA-GALACTOSIDASE GANA"/>
    <property type="match status" value="1"/>
</dbReference>
<dbReference type="Pfam" id="PF08532">
    <property type="entry name" value="Glyco_hydro_42M"/>
    <property type="match status" value="1"/>
</dbReference>
<evidence type="ECO:0000259" key="8">
    <source>
        <dbReference type="Pfam" id="PF02449"/>
    </source>
</evidence>
<dbReference type="InterPro" id="IPR029062">
    <property type="entry name" value="Class_I_gatase-like"/>
</dbReference>
<evidence type="ECO:0000256" key="6">
    <source>
        <dbReference type="ARBA" id="ARBA00022833"/>
    </source>
</evidence>